<sequence length="245" mass="28737">MWKISLKERQGTNLLLYREWNTVISSFYVYSRCKSDVPHVGRGDYDYSNTILSLYAGRCPCTKFFAHSKERRFDFLILFADKFKRYISEEETQIICIYEPYLHKKKKDNKKKDNKKKETDDAVQFLKMCFKVAKNCVLFEITSQLPLSAKHRTELDKFWKLEKPHITVKYYEDIDLHDRRFNFININHKVTEVISGRGLGMIHVTASKGGNDWSLKADGFLKTNLDAVEYSFQENKIVPSAALSS</sequence>
<evidence type="ECO:0000313" key="1">
    <source>
        <dbReference type="Proteomes" id="UP000095287"/>
    </source>
</evidence>
<dbReference type="Proteomes" id="UP000095287">
    <property type="component" value="Unplaced"/>
</dbReference>
<protein>
    <submittedName>
        <fullName evidence="2">MIT_C domain-containing protein</fullName>
    </submittedName>
</protein>
<organism evidence="1 2">
    <name type="scientific">Steinernema glaseri</name>
    <dbReference type="NCBI Taxonomy" id="37863"/>
    <lineage>
        <taxon>Eukaryota</taxon>
        <taxon>Metazoa</taxon>
        <taxon>Ecdysozoa</taxon>
        <taxon>Nematoda</taxon>
        <taxon>Chromadorea</taxon>
        <taxon>Rhabditida</taxon>
        <taxon>Tylenchina</taxon>
        <taxon>Panagrolaimomorpha</taxon>
        <taxon>Strongyloidoidea</taxon>
        <taxon>Steinernematidae</taxon>
        <taxon>Steinernema</taxon>
    </lineage>
</organism>
<reference evidence="2" key="1">
    <citation type="submission" date="2016-11" db="UniProtKB">
        <authorList>
            <consortium name="WormBaseParasite"/>
        </authorList>
    </citation>
    <scope>IDENTIFICATION</scope>
</reference>
<evidence type="ECO:0000313" key="2">
    <source>
        <dbReference type="WBParaSite" id="L893_g8797.t2"/>
    </source>
</evidence>
<accession>A0A1I8ASR8</accession>
<dbReference type="WBParaSite" id="L893_g8797.t2">
    <property type="protein sequence ID" value="L893_g8797.t2"/>
    <property type="gene ID" value="L893_g8797"/>
</dbReference>
<proteinExistence type="predicted"/>
<name>A0A1I8ASR8_9BILA</name>
<dbReference type="AlphaFoldDB" id="A0A1I8ASR8"/>
<dbReference type="Gene3D" id="3.30.870.30">
    <property type="entry name" value="MITD, C-terminal phospholipase D-like domain"/>
    <property type="match status" value="1"/>
</dbReference>
<dbReference type="InterPro" id="IPR038113">
    <property type="entry name" value="MITD1_C_sf"/>
</dbReference>
<keyword evidence="1" id="KW-1185">Reference proteome</keyword>